<feature type="transmembrane region" description="Helical" evidence="6">
    <location>
        <begin position="151"/>
        <end position="174"/>
    </location>
</feature>
<keyword evidence="4 5" id="KW-0472">Membrane</keyword>
<gene>
    <name evidence="8" type="ORF">ARMGADRAFT_1140540</name>
</gene>
<feature type="transmembrane region" description="Helical" evidence="6">
    <location>
        <begin position="223"/>
        <end position="246"/>
    </location>
</feature>
<feature type="transmembrane region" description="Helical" evidence="6">
    <location>
        <begin position="123"/>
        <end position="145"/>
    </location>
</feature>
<evidence type="ECO:0000256" key="6">
    <source>
        <dbReference type="SAM" id="Phobius"/>
    </source>
</evidence>
<dbReference type="InParanoid" id="A0A2H3EC32"/>
<feature type="domain" description="TLC" evidence="7">
    <location>
        <begin position="61"/>
        <end position="258"/>
    </location>
</feature>
<dbReference type="GO" id="GO:0005783">
    <property type="term" value="C:endoplasmic reticulum"/>
    <property type="evidence" value="ECO:0007669"/>
    <property type="project" value="TreeGrafter"/>
</dbReference>
<evidence type="ECO:0000313" key="8">
    <source>
        <dbReference type="EMBL" id="PBK97136.1"/>
    </source>
</evidence>
<organism evidence="8 9">
    <name type="scientific">Armillaria gallica</name>
    <name type="common">Bulbous honey fungus</name>
    <name type="synonym">Armillaria bulbosa</name>
    <dbReference type="NCBI Taxonomy" id="47427"/>
    <lineage>
        <taxon>Eukaryota</taxon>
        <taxon>Fungi</taxon>
        <taxon>Dikarya</taxon>
        <taxon>Basidiomycota</taxon>
        <taxon>Agaricomycotina</taxon>
        <taxon>Agaricomycetes</taxon>
        <taxon>Agaricomycetidae</taxon>
        <taxon>Agaricales</taxon>
        <taxon>Marasmiineae</taxon>
        <taxon>Physalacriaceae</taxon>
        <taxon>Armillaria</taxon>
    </lineage>
</organism>
<keyword evidence="2 5" id="KW-0812">Transmembrane</keyword>
<name>A0A2H3EC32_ARMGA</name>
<feature type="transmembrane region" description="Helical" evidence="6">
    <location>
        <begin position="28"/>
        <end position="51"/>
    </location>
</feature>
<dbReference type="InterPro" id="IPR050846">
    <property type="entry name" value="TLCD"/>
</dbReference>
<feature type="transmembrane region" description="Helical" evidence="6">
    <location>
        <begin position="186"/>
        <end position="203"/>
    </location>
</feature>
<dbReference type="PANTHER" id="PTHR13439">
    <property type="entry name" value="CT120 PROTEIN"/>
    <property type="match status" value="1"/>
</dbReference>
<evidence type="ECO:0000256" key="2">
    <source>
        <dbReference type="ARBA" id="ARBA00022692"/>
    </source>
</evidence>
<dbReference type="OrthoDB" id="10266980at2759"/>
<evidence type="ECO:0000259" key="7">
    <source>
        <dbReference type="PROSITE" id="PS50922"/>
    </source>
</evidence>
<dbReference type="OMA" id="AQWYNGM"/>
<dbReference type="SMART" id="SM00724">
    <property type="entry name" value="TLC"/>
    <property type="match status" value="1"/>
</dbReference>
<keyword evidence="9" id="KW-1185">Reference proteome</keyword>
<evidence type="ECO:0000256" key="5">
    <source>
        <dbReference type="PROSITE-ProRule" id="PRU00205"/>
    </source>
</evidence>
<dbReference type="EMBL" id="KZ293650">
    <property type="protein sequence ID" value="PBK97136.1"/>
    <property type="molecule type" value="Genomic_DNA"/>
</dbReference>
<protein>
    <submittedName>
        <fullName evidence="8">DUF887-domain-containing protein</fullName>
    </submittedName>
</protein>
<dbReference type="FunCoup" id="A0A2H3EC32">
    <property type="interactions" value="183"/>
</dbReference>
<accession>A0A2H3EC32</accession>
<dbReference type="Proteomes" id="UP000217790">
    <property type="component" value="Unassembled WGS sequence"/>
</dbReference>
<dbReference type="STRING" id="47427.A0A2H3EC32"/>
<dbReference type="InterPro" id="IPR006634">
    <property type="entry name" value="TLC-dom"/>
</dbReference>
<proteinExistence type="predicted"/>
<dbReference type="GO" id="GO:0055088">
    <property type="term" value="P:lipid homeostasis"/>
    <property type="evidence" value="ECO:0007669"/>
    <property type="project" value="TreeGrafter"/>
</dbReference>
<dbReference type="AlphaFoldDB" id="A0A2H3EC32"/>
<dbReference type="PANTHER" id="PTHR13439:SF0">
    <property type="entry name" value="TOPOISOMERASE I DAMAGE AFFECTED PROTEIN 4"/>
    <property type="match status" value="1"/>
</dbReference>
<dbReference type="Pfam" id="PF03798">
    <property type="entry name" value="TRAM_LAG1_CLN8"/>
    <property type="match status" value="1"/>
</dbReference>
<evidence type="ECO:0000256" key="4">
    <source>
        <dbReference type="ARBA" id="ARBA00023136"/>
    </source>
</evidence>
<sequence>MSYNPMDTFTTYALDAGLTALPPHLPMLLTSLAFFTFVHLIVAPLVSYAFFPDTYGKMGRRVRNNWCIHVVSQAHVSLVIPLALGCLNLEALDRDRAFGWEEDKVGRLIAVSSGYLIWDTVDVIVNFVNIGFVMHSLVCLAIYLGSFKPLLAYYVAWCLPWEASTFFLNIHWFLDKTNHTGSNFQLINGLFLLVTFFVVRLVYGGMYVSYQFAHTLYQVRHQVLLAYIFIYGGGNVVLQGLNWLWFGNMIEAIRKRFSGDATDKTHTSNGIAPK</sequence>
<dbReference type="GO" id="GO:0016020">
    <property type="term" value="C:membrane"/>
    <property type="evidence" value="ECO:0007669"/>
    <property type="project" value="UniProtKB-SubCell"/>
</dbReference>
<reference evidence="9" key="1">
    <citation type="journal article" date="2017" name="Nat. Ecol. Evol.">
        <title>Genome expansion and lineage-specific genetic innovations in the forest pathogenic fungi Armillaria.</title>
        <authorList>
            <person name="Sipos G."/>
            <person name="Prasanna A.N."/>
            <person name="Walter M.C."/>
            <person name="O'Connor E."/>
            <person name="Balint B."/>
            <person name="Krizsan K."/>
            <person name="Kiss B."/>
            <person name="Hess J."/>
            <person name="Varga T."/>
            <person name="Slot J."/>
            <person name="Riley R."/>
            <person name="Boka B."/>
            <person name="Rigling D."/>
            <person name="Barry K."/>
            <person name="Lee J."/>
            <person name="Mihaltcheva S."/>
            <person name="LaButti K."/>
            <person name="Lipzen A."/>
            <person name="Waldron R."/>
            <person name="Moloney N.M."/>
            <person name="Sperisen C."/>
            <person name="Kredics L."/>
            <person name="Vagvoelgyi C."/>
            <person name="Patrignani A."/>
            <person name="Fitzpatrick D."/>
            <person name="Nagy I."/>
            <person name="Doyle S."/>
            <person name="Anderson J.B."/>
            <person name="Grigoriev I.V."/>
            <person name="Gueldener U."/>
            <person name="Muensterkoetter M."/>
            <person name="Nagy L.G."/>
        </authorList>
    </citation>
    <scope>NUCLEOTIDE SEQUENCE [LARGE SCALE GENOMIC DNA]</scope>
    <source>
        <strain evidence="9">Ar21-2</strain>
    </source>
</reference>
<comment type="subcellular location">
    <subcellularLocation>
        <location evidence="1">Membrane</location>
        <topology evidence="1">Multi-pass membrane protein</topology>
    </subcellularLocation>
</comment>
<evidence type="ECO:0000256" key="1">
    <source>
        <dbReference type="ARBA" id="ARBA00004141"/>
    </source>
</evidence>
<evidence type="ECO:0000256" key="3">
    <source>
        <dbReference type="ARBA" id="ARBA00022989"/>
    </source>
</evidence>
<keyword evidence="3 6" id="KW-1133">Transmembrane helix</keyword>
<evidence type="ECO:0000313" key="9">
    <source>
        <dbReference type="Proteomes" id="UP000217790"/>
    </source>
</evidence>
<dbReference type="PROSITE" id="PS50922">
    <property type="entry name" value="TLC"/>
    <property type="match status" value="1"/>
</dbReference>